<dbReference type="AlphaFoldDB" id="A0AAX6MKZ4"/>
<gene>
    <name evidence="2" type="ORF">Daesc_005454</name>
</gene>
<feature type="region of interest" description="Disordered" evidence="1">
    <location>
        <begin position="67"/>
        <end position="94"/>
    </location>
</feature>
<proteinExistence type="predicted"/>
<keyword evidence="3" id="KW-1185">Reference proteome</keyword>
<dbReference type="Proteomes" id="UP001369815">
    <property type="component" value="Unassembled WGS sequence"/>
</dbReference>
<sequence>MDIIGSARKHAIPFWYATNTEEKNDSSALVTQAPKDRTWVEKERDGLNPFSTEVIPAQATVSLGSHSTSNFQRHRPRPQIIQPNPPRTSRTNTLTTDTMCNKNIFTYVYPDGHSAEQIKHELCDNSRHGIPCKLTKTFQHPAEYVRSGQLSPPGYGLGQFPPTPPLSSHSASDSEHSSSKGRSSIYINGEKVVDLNRRSSRRDKGERAGERTAYVDTSPLSRTPPRKYSIPRSMPSSPHEETIRVKEPRHHETSPDERERSTSSRRRQSIEVKIVNEPRHRRHESSKSSKSSSQDSDDEERRRKRRNSHVRFEDEEEQDEKKKEERKKKIQSEIERANEDIANRPAVPAVTVPANTRYRRGSVAVDPKDTALVLQMDQLTLERERQANLDREKRRREKRVAEQLKREREEEEAQRQRLRDRMAPNRRATISDSRSLGRARQKIVYDDGRYYWE</sequence>
<reference evidence="2 3" key="1">
    <citation type="journal article" date="2024" name="Front Chem Biol">
        <title>Unveiling the potential of Daldinia eschscholtzii MFLUCC 19-0629 through bioactivity and bioinformatics studies for enhanced sustainable agriculture production.</title>
        <authorList>
            <person name="Brooks S."/>
            <person name="Weaver J.A."/>
            <person name="Klomchit A."/>
            <person name="Alharthi S.A."/>
            <person name="Onlamun T."/>
            <person name="Nurani R."/>
            <person name="Vong T.K."/>
            <person name="Alberti F."/>
            <person name="Greco C."/>
        </authorList>
    </citation>
    <scope>NUCLEOTIDE SEQUENCE [LARGE SCALE GENOMIC DNA]</scope>
    <source>
        <strain evidence="2">MFLUCC 19-0629</strain>
    </source>
</reference>
<accession>A0AAX6MKZ4</accession>
<protein>
    <submittedName>
        <fullName evidence="2">Uncharacterized protein</fullName>
    </submittedName>
</protein>
<feature type="region of interest" description="Disordered" evidence="1">
    <location>
        <begin position="146"/>
        <end position="342"/>
    </location>
</feature>
<feature type="compositionally biased region" description="Basic and acidic residues" evidence="1">
    <location>
        <begin position="399"/>
        <end position="423"/>
    </location>
</feature>
<name>A0AAX6MKZ4_9PEZI</name>
<feature type="compositionally biased region" description="Basic and acidic residues" evidence="1">
    <location>
        <begin position="330"/>
        <end position="342"/>
    </location>
</feature>
<feature type="compositionally biased region" description="Basic and acidic residues" evidence="1">
    <location>
        <begin position="191"/>
        <end position="210"/>
    </location>
</feature>
<evidence type="ECO:0000256" key="1">
    <source>
        <dbReference type="SAM" id="MobiDB-lite"/>
    </source>
</evidence>
<evidence type="ECO:0000313" key="2">
    <source>
        <dbReference type="EMBL" id="KAK6953154.1"/>
    </source>
</evidence>
<comment type="caution">
    <text evidence="2">The sequence shown here is derived from an EMBL/GenBank/DDBJ whole genome shotgun (WGS) entry which is preliminary data.</text>
</comment>
<feature type="compositionally biased region" description="Basic and acidic residues" evidence="1">
    <location>
        <begin position="238"/>
        <end position="278"/>
    </location>
</feature>
<feature type="region of interest" description="Disordered" evidence="1">
    <location>
        <begin position="385"/>
        <end position="438"/>
    </location>
</feature>
<organism evidence="2 3">
    <name type="scientific">Daldinia eschscholtzii</name>
    <dbReference type="NCBI Taxonomy" id="292717"/>
    <lineage>
        <taxon>Eukaryota</taxon>
        <taxon>Fungi</taxon>
        <taxon>Dikarya</taxon>
        <taxon>Ascomycota</taxon>
        <taxon>Pezizomycotina</taxon>
        <taxon>Sordariomycetes</taxon>
        <taxon>Xylariomycetidae</taxon>
        <taxon>Xylariales</taxon>
        <taxon>Hypoxylaceae</taxon>
        <taxon>Daldinia</taxon>
    </lineage>
</organism>
<evidence type="ECO:0000313" key="3">
    <source>
        <dbReference type="Proteomes" id="UP001369815"/>
    </source>
</evidence>
<dbReference type="EMBL" id="JBANMG010000005">
    <property type="protein sequence ID" value="KAK6953154.1"/>
    <property type="molecule type" value="Genomic_DNA"/>
</dbReference>
<feature type="compositionally biased region" description="Low complexity" evidence="1">
    <location>
        <begin position="78"/>
        <end position="94"/>
    </location>
</feature>